<dbReference type="EMBL" id="VOOS01000001">
    <property type="protein sequence ID" value="TXB67000.1"/>
    <property type="molecule type" value="Genomic_DNA"/>
</dbReference>
<dbReference type="RefSeq" id="WP_147098137.1">
    <property type="nucleotide sequence ID" value="NZ_VOOS01000001.1"/>
</dbReference>
<dbReference type="InterPro" id="IPR007454">
    <property type="entry name" value="UPF0250_YbeD-like"/>
</dbReference>
<dbReference type="SUPFAM" id="SSF117991">
    <property type="entry name" value="YbeD/HP0495-like"/>
    <property type="match status" value="1"/>
</dbReference>
<comment type="caution">
    <text evidence="1">The sequence shown here is derived from an EMBL/GenBank/DDBJ whole genome shotgun (WGS) entry which is preliminary data.</text>
</comment>
<reference evidence="1 2" key="1">
    <citation type="submission" date="2019-08" db="EMBL/GenBank/DDBJ databases">
        <title>Genome of Vicingus serpentipes NCIMB 15042.</title>
        <authorList>
            <person name="Bowman J.P."/>
        </authorList>
    </citation>
    <scope>NUCLEOTIDE SEQUENCE [LARGE SCALE GENOMIC DNA]</scope>
    <source>
        <strain evidence="1 2">NCIMB 15042</strain>
    </source>
</reference>
<organism evidence="1 2">
    <name type="scientific">Vicingus serpentipes</name>
    <dbReference type="NCBI Taxonomy" id="1926625"/>
    <lineage>
        <taxon>Bacteria</taxon>
        <taxon>Pseudomonadati</taxon>
        <taxon>Bacteroidota</taxon>
        <taxon>Flavobacteriia</taxon>
        <taxon>Flavobacteriales</taxon>
        <taxon>Vicingaceae</taxon>
        <taxon>Vicingus</taxon>
    </lineage>
</organism>
<keyword evidence="2" id="KW-1185">Reference proteome</keyword>
<gene>
    <name evidence="1" type="ORF">FRY74_02115</name>
</gene>
<dbReference type="Gene3D" id="3.30.70.260">
    <property type="match status" value="1"/>
</dbReference>
<protein>
    <submittedName>
        <fullName evidence="1">DUF493 domain-containing protein</fullName>
    </submittedName>
</protein>
<proteinExistence type="predicted"/>
<accession>A0A5C6RZE0</accession>
<dbReference type="AlphaFoldDB" id="A0A5C6RZE0"/>
<dbReference type="Pfam" id="PF04359">
    <property type="entry name" value="DUF493"/>
    <property type="match status" value="1"/>
</dbReference>
<sequence length="90" mass="10433">MEKDFYTNLKEKLDIQHTWPSVYMFKFIIPSDNHKLAQVEALFGKEAQVTTRQSSSNKFISITAKEMMMSSDEIIAIYKQAEKVEGIIQL</sequence>
<dbReference type="InterPro" id="IPR027471">
    <property type="entry name" value="YbeD-like_sf"/>
</dbReference>
<dbReference type="OrthoDB" id="5616097at2"/>
<evidence type="ECO:0000313" key="1">
    <source>
        <dbReference type="EMBL" id="TXB67000.1"/>
    </source>
</evidence>
<evidence type="ECO:0000313" key="2">
    <source>
        <dbReference type="Proteomes" id="UP000321721"/>
    </source>
</evidence>
<name>A0A5C6RZE0_9FLAO</name>
<dbReference type="Proteomes" id="UP000321721">
    <property type="component" value="Unassembled WGS sequence"/>
</dbReference>